<organism evidence="8 9">
    <name type="scientific">Acinetobacter bouvetii DSM 14964 = CIP 107468</name>
    <dbReference type="NCBI Taxonomy" id="1120925"/>
    <lineage>
        <taxon>Bacteria</taxon>
        <taxon>Pseudomonadati</taxon>
        <taxon>Pseudomonadota</taxon>
        <taxon>Gammaproteobacteria</taxon>
        <taxon>Moraxellales</taxon>
        <taxon>Moraxellaceae</taxon>
        <taxon>Acinetobacter</taxon>
    </lineage>
</organism>
<dbReference type="Pfam" id="PF01435">
    <property type="entry name" value="Peptidase_M48"/>
    <property type="match status" value="1"/>
</dbReference>
<keyword evidence="1 6" id="KW-0645">Protease</keyword>
<accession>N9C687</accession>
<dbReference type="InterPro" id="IPR001915">
    <property type="entry name" value="Peptidase_M48"/>
</dbReference>
<dbReference type="GO" id="GO:0046872">
    <property type="term" value="F:metal ion binding"/>
    <property type="evidence" value="ECO:0007669"/>
    <property type="project" value="UniProtKB-KW"/>
</dbReference>
<keyword evidence="4 6" id="KW-0862">Zinc</keyword>
<keyword evidence="5 6" id="KW-0482">Metalloprotease</keyword>
<evidence type="ECO:0000313" key="8">
    <source>
        <dbReference type="EMBL" id="ENV81377.1"/>
    </source>
</evidence>
<protein>
    <recommendedName>
        <fullName evidence="7">Peptidase M48 domain-containing protein</fullName>
    </recommendedName>
</protein>
<proteinExistence type="inferred from homology"/>
<dbReference type="AlphaFoldDB" id="N9C687"/>
<dbReference type="PATRIC" id="fig|1120925.3.peg.3362"/>
<evidence type="ECO:0000313" key="9">
    <source>
        <dbReference type="Proteomes" id="UP000018460"/>
    </source>
</evidence>
<dbReference type="Proteomes" id="UP000018460">
    <property type="component" value="Unassembled WGS sequence"/>
</dbReference>
<evidence type="ECO:0000256" key="6">
    <source>
        <dbReference type="RuleBase" id="RU003983"/>
    </source>
</evidence>
<comment type="caution">
    <text evidence="8">The sequence shown here is derived from an EMBL/GenBank/DDBJ whole genome shotgun (WGS) entry which is preliminary data.</text>
</comment>
<feature type="domain" description="Peptidase M48" evidence="7">
    <location>
        <begin position="71"/>
        <end position="226"/>
    </location>
</feature>
<dbReference type="PANTHER" id="PTHR22726">
    <property type="entry name" value="METALLOENDOPEPTIDASE OMA1"/>
    <property type="match status" value="1"/>
</dbReference>
<name>N9C687_9GAMM</name>
<dbReference type="PANTHER" id="PTHR22726:SF1">
    <property type="entry name" value="METALLOENDOPEPTIDASE OMA1, MITOCHONDRIAL"/>
    <property type="match status" value="1"/>
</dbReference>
<dbReference type="CDD" id="cd07331">
    <property type="entry name" value="M48C_Oma1_like"/>
    <property type="match status" value="1"/>
</dbReference>
<dbReference type="eggNOG" id="COG0501">
    <property type="taxonomic scope" value="Bacteria"/>
</dbReference>
<evidence type="ECO:0000256" key="2">
    <source>
        <dbReference type="ARBA" id="ARBA00022723"/>
    </source>
</evidence>
<sequence length="278" mass="30846">MKNIIFSIMTSGCLLFSGCMSTTNMGTAGADRKQFMVIPEKAWTAQSERSYTRFVNRAKDQQVLVIDAKLNQVMEQLRTEADAFRRGSEQWKWDIKGNLNGELNAHSLPGGKIIVNTGLYWGLKLNQDELAFVVAHEMAHSLRDHNREKASMLLASNLAILTATAGAGAIASAAASVTSQAALIPKGWNLEVEADVIGLDIMSRAGYNPKAAVDFWAKFQNESNRRKAFDIKPLMNDALYAKRIANIEKYLPEMRARYEQVLATKAHSSQYAARNMAQ</sequence>
<keyword evidence="9" id="KW-1185">Reference proteome</keyword>
<keyword evidence="3 6" id="KW-0378">Hydrolase</keyword>
<evidence type="ECO:0000256" key="1">
    <source>
        <dbReference type="ARBA" id="ARBA00022670"/>
    </source>
</evidence>
<comment type="cofactor">
    <cofactor evidence="6">
        <name>Zn(2+)</name>
        <dbReference type="ChEBI" id="CHEBI:29105"/>
    </cofactor>
    <text evidence="6">Binds 1 zinc ion per subunit.</text>
</comment>
<dbReference type="EMBL" id="APQD01000024">
    <property type="protein sequence ID" value="ENV81377.1"/>
    <property type="molecule type" value="Genomic_DNA"/>
</dbReference>
<dbReference type="GO" id="GO:0016020">
    <property type="term" value="C:membrane"/>
    <property type="evidence" value="ECO:0007669"/>
    <property type="project" value="TreeGrafter"/>
</dbReference>
<dbReference type="GO" id="GO:0004222">
    <property type="term" value="F:metalloendopeptidase activity"/>
    <property type="evidence" value="ECO:0007669"/>
    <property type="project" value="InterPro"/>
</dbReference>
<evidence type="ECO:0000259" key="7">
    <source>
        <dbReference type="Pfam" id="PF01435"/>
    </source>
</evidence>
<evidence type="ECO:0000256" key="5">
    <source>
        <dbReference type="ARBA" id="ARBA00023049"/>
    </source>
</evidence>
<dbReference type="PROSITE" id="PS51257">
    <property type="entry name" value="PROKAR_LIPOPROTEIN"/>
    <property type="match status" value="1"/>
</dbReference>
<dbReference type="GO" id="GO:0051603">
    <property type="term" value="P:proteolysis involved in protein catabolic process"/>
    <property type="evidence" value="ECO:0007669"/>
    <property type="project" value="TreeGrafter"/>
</dbReference>
<evidence type="ECO:0000256" key="3">
    <source>
        <dbReference type="ARBA" id="ARBA00022801"/>
    </source>
</evidence>
<dbReference type="OrthoDB" id="9810445at2"/>
<dbReference type="InterPro" id="IPR051156">
    <property type="entry name" value="Mito/Outer_Membr_Metalloprot"/>
</dbReference>
<keyword evidence="2" id="KW-0479">Metal-binding</keyword>
<comment type="similarity">
    <text evidence="6">Belongs to the peptidase M48 family.</text>
</comment>
<gene>
    <name evidence="8" type="ORF">F941_03207</name>
</gene>
<reference evidence="8 9" key="1">
    <citation type="submission" date="2013-02" db="EMBL/GenBank/DDBJ databases">
        <title>The Genome Sequence of Acinetobacter bouvetii CIP 107468.</title>
        <authorList>
            <consortium name="The Broad Institute Genome Sequencing Platform"/>
            <consortium name="The Broad Institute Genome Sequencing Center for Infectious Disease"/>
            <person name="Cerqueira G."/>
            <person name="Feldgarden M."/>
            <person name="Courvalin P."/>
            <person name="Perichon B."/>
            <person name="Grillot-Courvalin C."/>
            <person name="Clermont D."/>
            <person name="Rocha E."/>
            <person name="Yoon E.-J."/>
            <person name="Nemec A."/>
            <person name="Walker B."/>
            <person name="Young S.K."/>
            <person name="Zeng Q."/>
            <person name="Gargeya S."/>
            <person name="Fitzgerald M."/>
            <person name="Haas B."/>
            <person name="Abouelleil A."/>
            <person name="Alvarado L."/>
            <person name="Arachchi H.M."/>
            <person name="Berlin A.M."/>
            <person name="Chapman S.B."/>
            <person name="Dewar J."/>
            <person name="Goldberg J."/>
            <person name="Griggs A."/>
            <person name="Gujja S."/>
            <person name="Hansen M."/>
            <person name="Howarth C."/>
            <person name="Imamovic A."/>
            <person name="Larimer J."/>
            <person name="McCowan C."/>
            <person name="Murphy C."/>
            <person name="Neiman D."/>
            <person name="Pearson M."/>
            <person name="Priest M."/>
            <person name="Roberts A."/>
            <person name="Saif S."/>
            <person name="Shea T."/>
            <person name="Sisk P."/>
            <person name="Sykes S."/>
            <person name="Wortman J."/>
            <person name="Nusbaum C."/>
            <person name="Birren B."/>
        </authorList>
    </citation>
    <scope>NUCLEOTIDE SEQUENCE [LARGE SCALE GENOMIC DNA]</scope>
    <source>
        <strain evidence="8 9">CIP 107468</strain>
    </source>
</reference>
<evidence type="ECO:0000256" key="4">
    <source>
        <dbReference type="ARBA" id="ARBA00022833"/>
    </source>
</evidence>
<dbReference type="Gene3D" id="3.30.2010.10">
    <property type="entry name" value="Metalloproteases ('zincins'), catalytic domain"/>
    <property type="match status" value="1"/>
</dbReference>